<dbReference type="KEGG" id="tva:4775136"/>
<dbReference type="VEuPathDB" id="TrichDB:TVAGG3_0694620"/>
<dbReference type="Proteomes" id="UP000001542">
    <property type="component" value="Unassembled WGS sequence"/>
</dbReference>
<gene>
    <name evidence="2" type="ORF">TVAG_303400</name>
</gene>
<feature type="transmembrane region" description="Helical" evidence="1">
    <location>
        <begin position="261"/>
        <end position="280"/>
    </location>
</feature>
<dbReference type="SMR" id="A2DR22"/>
<dbReference type="EMBL" id="DS113234">
    <property type="protein sequence ID" value="EAY17121.1"/>
    <property type="molecule type" value="Genomic_DNA"/>
</dbReference>
<proteinExistence type="predicted"/>
<dbReference type="VEuPathDB" id="TrichDB:TVAG_303400"/>
<dbReference type="InParanoid" id="A2DR22"/>
<keyword evidence="1" id="KW-1133">Transmembrane helix</keyword>
<accession>A2DR22</accession>
<keyword evidence="3" id="KW-1185">Reference proteome</keyword>
<keyword evidence="1" id="KW-0472">Membrane</keyword>
<reference evidence="2" key="1">
    <citation type="submission" date="2006-10" db="EMBL/GenBank/DDBJ databases">
        <authorList>
            <person name="Amadeo P."/>
            <person name="Zhao Q."/>
            <person name="Wortman J."/>
            <person name="Fraser-Liggett C."/>
            <person name="Carlton J."/>
        </authorList>
    </citation>
    <scope>NUCLEOTIDE SEQUENCE</scope>
    <source>
        <strain evidence="2">G3</strain>
    </source>
</reference>
<evidence type="ECO:0000313" key="3">
    <source>
        <dbReference type="Proteomes" id="UP000001542"/>
    </source>
</evidence>
<dbReference type="RefSeq" id="XP_001329344.1">
    <property type="nucleotide sequence ID" value="XM_001329309.1"/>
</dbReference>
<name>A2DR22_TRIV3</name>
<organism evidence="2 3">
    <name type="scientific">Trichomonas vaginalis (strain ATCC PRA-98 / G3)</name>
    <dbReference type="NCBI Taxonomy" id="412133"/>
    <lineage>
        <taxon>Eukaryota</taxon>
        <taxon>Metamonada</taxon>
        <taxon>Parabasalia</taxon>
        <taxon>Trichomonadida</taxon>
        <taxon>Trichomonadidae</taxon>
        <taxon>Trichomonas</taxon>
    </lineage>
</organism>
<evidence type="ECO:0000313" key="2">
    <source>
        <dbReference type="EMBL" id="EAY17121.1"/>
    </source>
</evidence>
<protein>
    <submittedName>
        <fullName evidence="2">Uncharacterized protein</fullName>
    </submittedName>
</protein>
<evidence type="ECO:0000256" key="1">
    <source>
        <dbReference type="SAM" id="Phobius"/>
    </source>
</evidence>
<dbReference type="AlphaFoldDB" id="A2DR22"/>
<reference evidence="2" key="2">
    <citation type="journal article" date="2007" name="Science">
        <title>Draft genome sequence of the sexually transmitted pathogen Trichomonas vaginalis.</title>
        <authorList>
            <person name="Carlton J.M."/>
            <person name="Hirt R.P."/>
            <person name="Silva J.C."/>
            <person name="Delcher A.L."/>
            <person name="Schatz M."/>
            <person name="Zhao Q."/>
            <person name="Wortman J.R."/>
            <person name="Bidwell S.L."/>
            <person name="Alsmark U.C.M."/>
            <person name="Besteiro S."/>
            <person name="Sicheritz-Ponten T."/>
            <person name="Noel C.J."/>
            <person name="Dacks J.B."/>
            <person name="Foster P.G."/>
            <person name="Simillion C."/>
            <person name="Van de Peer Y."/>
            <person name="Miranda-Saavedra D."/>
            <person name="Barton G.J."/>
            <person name="Westrop G.D."/>
            <person name="Mueller S."/>
            <person name="Dessi D."/>
            <person name="Fiori P.L."/>
            <person name="Ren Q."/>
            <person name="Paulsen I."/>
            <person name="Zhang H."/>
            <person name="Bastida-Corcuera F.D."/>
            <person name="Simoes-Barbosa A."/>
            <person name="Brown M.T."/>
            <person name="Hayes R.D."/>
            <person name="Mukherjee M."/>
            <person name="Okumura C.Y."/>
            <person name="Schneider R."/>
            <person name="Smith A.J."/>
            <person name="Vanacova S."/>
            <person name="Villalvazo M."/>
            <person name="Haas B.J."/>
            <person name="Pertea M."/>
            <person name="Feldblyum T.V."/>
            <person name="Utterback T.R."/>
            <person name="Shu C.L."/>
            <person name="Osoegawa K."/>
            <person name="de Jong P.J."/>
            <person name="Hrdy I."/>
            <person name="Horvathova L."/>
            <person name="Zubacova Z."/>
            <person name="Dolezal P."/>
            <person name="Malik S.B."/>
            <person name="Logsdon J.M. Jr."/>
            <person name="Henze K."/>
            <person name="Gupta A."/>
            <person name="Wang C.C."/>
            <person name="Dunne R.L."/>
            <person name="Upcroft J.A."/>
            <person name="Upcroft P."/>
            <person name="White O."/>
            <person name="Salzberg S.L."/>
            <person name="Tang P."/>
            <person name="Chiu C.-H."/>
            <person name="Lee Y.-S."/>
            <person name="Embley T.M."/>
            <person name="Coombs G.H."/>
            <person name="Mottram J.C."/>
            <person name="Tachezy J."/>
            <person name="Fraser-Liggett C.M."/>
            <person name="Johnson P.J."/>
        </authorList>
    </citation>
    <scope>NUCLEOTIDE SEQUENCE [LARGE SCALE GENOMIC DNA]</scope>
    <source>
        <strain evidence="2">G3</strain>
    </source>
</reference>
<sequence length="300" mass="35017">MIFLPLLVSRVFCEEQNTENSESDPKRIEAILEIINTSPDKCPYNLNTSLISYCHRLDHTSRKNLAIQMMLCKLAKDNRKPGKPYRNNDDQFLSQLSDADFDTFTKFYLQIDKLCYESLHLSQYNQIEQILNNTLNAINFSSEFLSIFSSKMTNQTLKSAEALKQIEKTVFESTALSHTVLDTLKNSWGNVTYILQLERQYHYHIMSAKLYFKVNLVAFLLSFIIPNVFSPILSVSILMAIIEFHLVGIEMQFLISYLKKFYLLLCVLIIFSSLRLRIVAIKHRMIDPFLKNPKPKRYIR</sequence>
<keyword evidence="1" id="KW-0812">Transmembrane</keyword>
<feature type="transmembrane region" description="Helical" evidence="1">
    <location>
        <begin position="216"/>
        <end position="241"/>
    </location>
</feature>